<dbReference type="KEGG" id="dae:Dtox_2625"/>
<dbReference type="SMART" id="SM00448">
    <property type="entry name" value="REC"/>
    <property type="match status" value="1"/>
</dbReference>
<dbReference type="InterPro" id="IPR016032">
    <property type="entry name" value="Sig_transdc_resp-reg_C-effctor"/>
</dbReference>
<evidence type="ECO:0000256" key="7">
    <source>
        <dbReference type="ARBA" id="ARBA00024867"/>
    </source>
</evidence>
<dbReference type="GO" id="GO:0000976">
    <property type="term" value="F:transcription cis-regulatory region binding"/>
    <property type="evidence" value="ECO:0007669"/>
    <property type="project" value="TreeGrafter"/>
</dbReference>
<reference evidence="12 13" key="1">
    <citation type="journal article" date="2009" name="Stand. Genomic Sci.">
        <title>Complete genome sequence of Desulfotomaculum acetoxidans type strain (5575).</title>
        <authorList>
            <person name="Spring S."/>
            <person name="Lapidus A."/>
            <person name="Schroder M."/>
            <person name="Gleim D."/>
            <person name="Sims D."/>
            <person name="Meincke L."/>
            <person name="Glavina Del Rio T."/>
            <person name="Tice H."/>
            <person name="Copeland A."/>
            <person name="Cheng J.F."/>
            <person name="Lucas S."/>
            <person name="Chen F."/>
            <person name="Nolan M."/>
            <person name="Bruce D."/>
            <person name="Goodwin L."/>
            <person name="Pitluck S."/>
            <person name="Ivanova N."/>
            <person name="Mavromatis K."/>
            <person name="Mikhailova N."/>
            <person name="Pati A."/>
            <person name="Chen A."/>
            <person name="Palaniappan K."/>
            <person name="Land M."/>
            <person name="Hauser L."/>
            <person name="Chang Y.J."/>
            <person name="Jeffries C.D."/>
            <person name="Chain P."/>
            <person name="Saunders E."/>
            <person name="Brettin T."/>
            <person name="Detter J.C."/>
            <person name="Goker M."/>
            <person name="Bristow J."/>
            <person name="Eisen J.A."/>
            <person name="Markowitz V."/>
            <person name="Hugenholtz P."/>
            <person name="Kyrpides N.C."/>
            <person name="Klenk H.P."/>
            <person name="Han C."/>
        </authorList>
    </citation>
    <scope>NUCLEOTIDE SEQUENCE [LARGE SCALE GENOMIC DNA]</scope>
    <source>
        <strain evidence="13">ATCC 49208 / DSM 771 / VKM B-1644</strain>
    </source>
</reference>
<dbReference type="Gene3D" id="6.10.250.690">
    <property type="match status" value="1"/>
</dbReference>
<feature type="domain" description="OmpR/PhoB-type" evidence="11">
    <location>
        <begin position="131"/>
        <end position="230"/>
    </location>
</feature>
<evidence type="ECO:0000256" key="4">
    <source>
        <dbReference type="ARBA" id="ARBA00023015"/>
    </source>
</evidence>
<evidence type="ECO:0000256" key="6">
    <source>
        <dbReference type="ARBA" id="ARBA00023163"/>
    </source>
</evidence>
<evidence type="ECO:0000256" key="8">
    <source>
        <dbReference type="PROSITE-ProRule" id="PRU00169"/>
    </source>
</evidence>
<dbReference type="GO" id="GO:0000156">
    <property type="term" value="F:phosphorelay response regulator activity"/>
    <property type="evidence" value="ECO:0007669"/>
    <property type="project" value="TreeGrafter"/>
</dbReference>
<dbReference type="GO" id="GO:0005829">
    <property type="term" value="C:cytosol"/>
    <property type="evidence" value="ECO:0007669"/>
    <property type="project" value="TreeGrafter"/>
</dbReference>
<dbReference type="SMART" id="SM00862">
    <property type="entry name" value="Trans_reg_C"/>
    <property type="match status" value="1"/>
</dbReference>
<keyword evidence="5 9" id="KW-0238">DNA-binding</keyword>
<evidence type="ECO:0000256" key="9">
    <source>
        <dbReference type="PROSITE-ProRule" id="PRU01091"/>
    </source>
</evidence>
<dbReference type="CDD" id="cd00383">
    <property type="entry name" value="trans_reg_C"/>
    <property type="match status" value="1"/>
</dbReference>
<dbReference type="GO" id="GO:0032993">
    <property type="term" value="C:protein-DNA complex"/>
    <property type="evidence" value="ECO:0007669"/>
    <property type="project" value="TreeGrafter"/>
</dbReference>
<dbReference type="AlphaFoldDB" id="C8W120"/>
<dbReference type="PROSITE" id="PS51755">
    <property type="entry name" value="OMPR_PHOB"/>
    <property type="match status" value="1"/>
</dbReference>
<sequence>MKGQERILVVEDEDSIRQFITINLERNSFQVMEAVSGKEALTRSKTFRPHLMVLDIMLPGMDGLEVCRRLRVESPGIAVIMLTARGQDIDKVMGLELGADDYVVKPFNPLELVARIRAVLRRMQTDRPDNSQIICQGLFRLDDRAQLICKNDQELDLTPREYCLMKIFLENSNRALSRDWLLNLAWGEDFVGDPKTVDVHIRRLREKIEDNPSKPVYIETVWGVGYRWREEGKVAGH</sequence>
<evidence type="ECO:0000256" key="5">
    <source>
        <dbReference type="ARBA" id="ARBA00023125"/>
    </source>
</evidence>
<dbReference type="EMBL" id="CP001720">
    <property type="protein sequence ID" value="ACV63416.1"/>
    <property type="molecule type" value="Genomic_DNA"/>
</dbReference>
<comment type="function">
    <text evidence="7">May play the central regulatory role in sporulation. It may be an element of the effector pathway responsible for the activation of sporulation genes in response to nutritional stress. Spo0A may act in concert with spo0H (a sigma factor) to control the expression of some genes that are critical to the sporulation process.</text>
</comment>
<dbReference type="PANTHER" id="PTHR48111:SF54">
    <property type="entry name" value="STAGE 0 SPORULATION PROTEIN A HOMOLOG"/>
    <property type="match status" value="1"/>
</dbReference>
<keyword evidence="4" id="KW-0805">Transcription regulation</keyword>
<name>C8W120_DESAS</name>
<dbReference type="Gene3D" id="3.40.50.2300">
    <property type="match status" value="1"/>
</dbReference>
<dbReference type="GO" id="GO:0006355">
    <property type="term" value="P:regulation of DNA-templated transcription"/>
    <property type="evidence" value="ECO:0007669"/>
    <property type="project" value="InterPro"/>
</dbReference>
<feature type="domain" description="Response regulatory" evidence="10">
    <location>
        <begin position="6"/>
        <end position="120"/>
    </location>
</feature>
<dbReference type="STRING" id="485916.Dtox_2625"/>
<dbReference type="PROSITE" id="PS50110">
    <property type="entry name" value="RESPONSE_REGULATORY"/>
    <property type="match status" value="1"/>
</dbReference>
<dbReference type="Pfam" id="PF00486">
    <property type="entry name" value="Trans_reg_C"/>
    <property type="match status" value="1"/>
</dbReference>
<feature type="modified residue" description="4-aspartylphosphate" evidence="8">
    <location>
        <position position="55"/>
    </location>
</feature>
<dbReference type="RefSeq" id="WP_015758110.1">
    <property type="nucleotide sequence ID" value="NC_013216.1"/>
</dbReference>
<feature type="DNA-binding region" description="OmpR/PhoB-type" evidence="9">
    <location>
        <begin position="131"/>
        <end position="230"/>
    </location>
</feature>
<evidence type="ECO:0000313" key="12">
    <source>
        <dbReference type="EMBL" id="ACV63416.1"/>
    </source>
</evidence>
<dbReference type="InterPro" id="IPR036388">
    <property type="entry name" value="WH-like_DNA-bd_sf"/>
</dbReference>
<evidence type="ECO:0000313" key="13">
    <source>
        <dbReference type="Proteomes" id="UP000002217"/>
    </source>
</evidence>
<dbReference type="eggNOG" id="COG0745">
    <property type="taxonomic scope" value="Bacteria"/>
</dbReference>
<protein>
    <recommendedName>
        <fullName evidence="1">Stage 0 sporulation protein A homolog</fullName>
    </recommendedName>
</protein>
<dbReference type="SUPFAM" id="SSF46894">
    <property type="entry name" value="C-terminal effector domain of the bipartite response regulators"/>
    <property type="match status" value="1"/>
</dbReference>
<dbReference type="SUPFAM" id="SSF52172">
    <property type="entry name" value="CheY-like"/>
    <property type="match status" value="1"/>
</dbReference>
<keyword evidence="13" id="KW-1185">Reference proteome</keyword>
<accession>C8W120</accession>
<gene>
    <name evidence="12" type="ordered locus">Dtox_2625</name>
</gene>
<dbReference type="Pfam" id="PF00072">
    <property type="entry name" value="Response_reg"/>
    <property type="match status" value="1"/>
</dbReference>
<organism evidence="12 13">
    <name type="scientific">Desulfofarcimen acetoxidans (strain ATCC 49208 / DSM 771 / KCTC 5769 / VKM B-1644 / 5575)</name>
    <name type="common">Desulfotomaculum acetoxidans</name>
    <dbReference type="NCBI Taxonomy" id="485916"/>
    <lineage>
        <taxon>Bacteria</taxon>
        <taxon>Bacillati</taxon>
        <taxon>Bacillota</taxon>
        <taxon>Clostridia</taxon>
        <taxon>Eubacteriales</taxon>
        <taxon>Peptococcaceae</taxon>
        <taxon>Desulfofarcimen</taxon>
    </lineage>
</organism>
<keyword evidence="3" id="KW-0902">Two-component regulatory system</keyword>
<evidence type="ECO:0000256" key="3">
    <source>
        <dbReference type="ARBA" id="ARBA00023012"/>
    </source>
</evidence>
<dbReference type="FunFam" id="1.10.10.10:FF:000018">
    <property type="entry name" value="DNA-binding response regulator ResD"/>
    <property type="match status" value="1"/>
</dbReference>
<evidence type="ECO:0000259" key="10">
    <source>
        <dbReference type="PROSITE" id="PS50110"/>
    </source>
</evidence>
<proteinExistence type="predicted"/>
<dbReference type="Gene3D" id="1.10.10.10">
    <property type="entry name" value="Winged helix-like DNA-binding domain superfamily/Winged helix DNA-binding domain"/>
    <property type="match status" value="1"/>
</dbReference>
<dbReference type="InterPro" id="IPR039420">
    <property type="entry name" value="WalR-like"/>
</dbReference>
<keyword evidence="2 8" id="KW-0597">Phosphoprotein</keyword>
<evidence type="ECO:0000256" key="1">
    <source>
        <dbReference type="ARBA" id="ARBA00018672"/>
    </source>
</evidence>
<dbReference type="InterPro" id="IPR011006">
    <property type="entry name" value="CheY-like_superfamily"/>
</dbReference>
<evidence type="ECO:0000256" key="2">
    <source>
        <dbReference type="ARBA" id="ARBA00022553"/>
    </source>
</evidence>
<dbReference type="PANTHER" id="PTHR48111">
    <property type="entry name" value="REGULATOR OF RPOS"/>
    <property type="match status" value="1"/>
</dbReference>
<dbReference type="Proteomes" id="UP000002217">
    <property type="component" value="Chromosome"/>
</dbReference>
<dbReference type="HOGENOM" id="CLU_000445_30_4_9"/>
<evidence type="ECO:0000259" key="11">
    <source>
        <dbReference type="PROSITE" id="PS51755"/>
    </source>
</evidence>
<dbReference type="OrthoDB" id="9790454at2"/>
<dbReference type="FunFam" id="3.40.50.2300:FF:000001">
    <property type="entry name" value="DNA-binding response regulator PhoB"/>
    <property type="match status" value="1"/>
</dbReference>
<dbReference type="InterPro" id="IPR001789">
    <property type="entry name" value="Sig_transdc_resp-reg_receiver"/>
</dbReference>
<dbReference type="InterPro" id="IPR001867">
    <property type="entry name" value="OmpR/PhoB-type_DNA-bd"/>
</dbReference>
<keyword evidence="6" id="KW-0804">Transcription</keyword>